<protein>
    <submittedName>
        <fullName evidence="2">Uncharacterized protein</fullName>
    </submittedName>
</protein>
<sequence>MDELFLKTKSTLKILEERDEIYLEDVLGLFLDICSDAAEKTGVPAALLPRKDEKAAAMKLSQVGKLYDYLLNSSLPSIEDEKRKQMLQTLKAQVGEKETIVQKAQEEERNAREELLRTEQEAGHLKAEAIKAREETQRLEEQIRDLEAFLAEYESGKEALKEQESYGKELLRAWNQGLSDPYVREMKRVPETAASLRALAEEFESKREALCEAVEDLSRMYQVYLEEQKG</sequence>
<reference evidence="2" key="1">
    <citation type="submission" date="2020-10" db="EMBL/GenBank/DDBJ databases">
        <authorList>
            <person name="Gilroy R."/>
        </authorList>
    </citation>
    <scope>NUCLEOTIDE SEQUENCE</scope>
    <source>
        <strain evidence="2">ChiSjej3B21-11622</strain>
    </source>
</reference>
<name>A0A9D0ZT04_9FIRM</name>
<dbReference type="Proteomes" id="UP000886886">
    <property type="component" value="Unassembled WGS sequence"/>
</dbReference>
<dbReference type="EMBL" id="DVFT01000023">
    <property type="protein sequence ID" value="HIQ95249.1"/>
    <property type="molecule type" value="Genomic_DNA"/>
</dbReference>
<reference evidence="2" key="2">
    <citation type="journal article" date="2021" name="PeerJ">
        <title>Extensive microbial diversity within the chicken gut microbiome revealed by metagenomics and culture.</title>
        <authorList>
            <person name="Gilroy R."/>
            <person name="Ravi A."/>
            <person name="Getino M."/>
            <person name="Pursley I."/>
            <person name="Horton D.L."/>
            <person name="Alikhan N.F."/>
            <person name="Baker D."/>
            <person name="Gharbi K."/>
            <person name="Hall N."/>
            <person name="Watson M."/>
            <person name="Adriaenssens E.M."/>
            <person name="Foster-Nyarko E."/>
            <person name="Jarju S."/>
            <person name="Secka A."/>
            <person name="Antonio M."/>
            <person name="Oren A."/>
            <person name="Chaudhuri R.R."/>
            <person name="La Ragione R."/>
            <person name="Hildebrand F."/>
            <person name="Pallen M.J."/>
        </authorList>
    </citation>
    <scope>NUCLEOTIDE SEQUENCE</scope>
    <source>
        <strain evidence="2">ChiSjej3B21-11622</strain>
    </source>
</reference>
<feature type="coiled-coil region" evidence="1">
    <location>
        <begin position="87"/>
        <end position="163"/>
    </location>
</feature>
<organism evidence="2 3">
    <name type="scientific">Candidatus Limivivens merdigallinarum</name>
    <dbReference type="NCBI Taxonomy" id="2840859"/>
    <lineage>
        <taxon>Bacteria</taxon>
        <taxon>Bacillati</taxon>
        <taxon>Bacillota</taxon>
        <taxon>Clostridia</taxon>
        <taxon>Lachnospirales</taxon>
        <taxon>Lachnospiraceae</taxon>
        <taxon>Lachnospiraceae incertae sedis</taxon>
        <taxon>Candidatus Limivivens</taxon>
    </lineage>
</organism>
<comment type="caution">
    <text evidence="2">The sequence shown here is derived from an EMBL/GenBank/DDBJ whole genome shotgun (WGS) entry which is preliminary data.</text>
</comment>
<keyword evidence="1" id="KW-0175">Coiled coil</keyword>
<evidence type="ECO:0000313" key="2">
    <source>
        <dbReference type="EMBL" id="HIQ95249.1"/>
    </source>
</evidence>
<evidence type="ECO:0000256" key="1">
    <source>
        <dbReference type="SAM" id="Coils"/>
    </source>
</evidence>
<dbReference type="AlphaFoldDB" id="A0A9D0ZT04"/>
<accession>A0A9D0ZT04</accession>
<gene>
    <name evidence="2" type="ORF">IAB26_01675</name>
</gene>
<evidence type="ECO:0000313" key="3">
    <source>
        <dbReference type="Proteomes" id="UP000886886"/>
    </source>
</evidence>
<proteinExistence type="predicted"/>